<dbReference type="SUPFAM" id="SSF55469">
    <property type="entry name" value="FMN-dependent nitroreductase-like"/>
    <property type="match status" value="1"/>
</dbReference>
<dbReference type="InterPro" id="IPR000415">
    <property type="entry name" value="Nitroreductase-like"/>
</dbReference>
<dbReference type="Pfam" id="PF00881">
    <property type="entry name" value="Nitroreductase"/>
    <property type="match status" value="1"/>
</dbReference>
<dbReference type="Pfam" id="PF22767">
    <property type="entry name" value="ThcOx"/>
    <property type="match status" value="1"/>
</dbReference>
<accession>A0ABT1Q2X9</accession>
<organism evidence="3 4">
    <name type="scientific">Streptomyces humicola</name>
    <dbReference type="NCBI Taxonomy" id="2953240"/>
    <lineage>
        <taxon>Bacteria</taxon>
        <taxon>Bacillati</taxon>
        <taxon>Actinomycetota</taxon>
        <taxon>Actinomycetes</taxon>
        <taxon>Kitasatosporales</taxon>
        <taxon>Streptomycetaceae</taxon>
        <taxon>Streptomyces</taxon>
    </lineage>
</organism>
<keyword evidence="4" id="KW-1185">Reference proteome</keyword>
<feature type="domain" description="Nitroreductase" evidence="1">
    <location>
        <begin position="289"/>
        <end position="478"/>
    </location>
</feature>
<evidence type="ECO:0000259" key="2">
    <source>
        <dbReference type="Pfam" id="PF22767"/>
    </source>
</evidence>
<dbReference type="CDD" id="cd02142">
    <property type="entry name" value="McbC_SagB-like_oxidoreductase"/>
    <property type="match status" value="1"/>
</dbReference>
<protein>
    <submittedName>
        <fullName evidence="3">SagB family peptide dehydrogenase</fullName>
    </submittedName>
</protein>
<dbReference type="InterPro" id="IPR029479">
    <property type="entry name" value="Nitroreductase"/>
</dbReference>
<evidence type="ECO:0000313" key="4">
    <source>
        <dbReference type="Proteomes" id="UP001057702"/>
    </source>
</evidence>
<dbReference type="InterPro" id="IPR020051">
    <property type="entry name" value="SagB-type_dehydrogenase"/>
</dbReference>
<feature type="domain" description="Cyanobactin oxidase ThcOx second" evidence="2">
    <location>
        <begin position="125"/>
        <end position="239"/>
    </location>
</feature>
<gene>
    <name evidence="3" type="ORF">NGB36_27775</name>
</gene>
<reference evidence="3" key="1">
    <citation type="submission" date="2022-06" db="EMBL/GenBank/DDBJ databases">
        <title>Draft genome sequence of Streptomyces sp. RB6PN25 isolated from peat swamp forest in Thailand.</title>
        <authorList>
            <person name="Duangmal K."/>
            <person name="Klaysubun C."/>
        </authorList>
    </citation>
    <scope>NUCLEOTIDE SEQUENCE</scope>
    <source>
        <strain evidence="3">RB6PN25</strain>
    </source>
</reference>
<name>A0ABT1Q2X9_9ACTN</name>
<dbReference type="RefSeq" id="WP_255923330.1">
    <property type="nucleotide sequence ID" value="NZ_JANFNG010000032.1"/>
</dbReference>
<comment type="caution">
    <text evidence="3">The sequence shown here is derived from an EMBL/GenBank/DDBJ whole genome shotgun (WGS) entry which is preliminary data.</text>
</comment>
<dbReference type="PANTHER" id="PTHR43745">
    <property type="entry name" value="NITROREDUCTASE MJ1384-RELATED"/>
    <property type="match status" value="1"/>
</dbReference>
<sequence length="532" mass="58152">MPGIPLWSLREDVHLEKDPTGDVTVLHSRWGDIGVTGKDALVYECLRRMSFGPVSLENLLGAADGTSEAATIGRRARLHYVLERIQPLVVRSLGMEDAKQPLLSVVAVSQHARFELRAVDPATPLRLSRFATLRAQDGRLLMESPIALHRVAFHRPEAAWVVALLATPTTLDELGAPGALDSDLLSDIMCYLAAAGLVVLGEQDDAGAMTFPEDDDPALFTWNATELQFHVQSRLGRHDGDFGATFPHVGRLPPEPAVKEPPDGKRIPLYRPALEDILPTDPALTTALETRRSIRRYGKRPISLRQIGEFLYRVARVRSVHSRVGVPPATYEVSNRPYPSGGAAHEMEFYLTVGKCEGLEPGNYYYSPYGHCLVHLGGDEQTVGELIADSQALAGMTAPPQVLITYTARFRRLSWKYSGMWYALALKHVGVVQQTMCLVATAMRLAATPLGAGDIDTSSRAFGLDWREESSVGELALGSLPPDDECTTWCCAAEAHPVNDPEWAEHCLATGSPRTNVSGNLPPESSSVQNRR</sequence>
<dbReference type="PANTHER" id="PTHR43745:SF2">
    <property type="entry name" value="NITROREDUCTASE MJ1384-RELATED"/>
    <property type="match status" value="1"/>
</dbReference>
<evidence type="ECO:0000313" key="3">
    <source>
        <dbReference type="EMBL" id="MCQ4084274.1"/>
    </source>
</evidence>
<dbReference type="Gene3D" id="3.40.109.10">
    <property type="entry name" value="NADH Oxidase"/>
    <property type="match status" value="1"/>
</dbReference>
<dbReference type="EMBL" id="JANFNG010000032">
    <property type="protein sequence ID" value="MCQ4084274.1"/>
    <property type="molecule type" value="Genomic_DNA"/>
</dbReference>
<evidence type="ECO:0000259" key="1">
    <source>
        <dbReference type="Pfam" id="PF00881"/>
    </source>
</evidence>
<proteinExistence type="predicted"/>
<dbReference type="InterPro" id="IPR052544">
    <property type="entry name" value="Bacteriocin_Proc_Enz"/>
</dbReference>
<dbReference type="InterPro" id="IPR054488">
    <property type="entry name" value="ThcOx_dom2"/>
</dbReference>
<dbReference type="NCBIfam" id="TIGR03605">
    <property type="entry name" value="antibiot_sagB"/>
    <property type="match status" value="1"/>
</dbReference>
<dbReference type="Proteomes" id="UP001057702">
    <property type="component" value="Unassembled WGS sequence"/>
</dbReference>